<dbReference type="EMBL" id="MU277263">
    <property type="protein sequence ID" value="KAI0056515.1"/>
    <property type="molecule type" value="Genomic_DNA"/>
</dbReference>
<reference evidence="1" key="1">
    <citation type="submission" date="2021-03" db="EMBL/GenBank/DDBJ databases">
        <authorList>
            <consortium name="DOE Joint Genome Institute"/>
            <person name="Ahrendt S."/>
            <person name="Looney B.P."/>
            <person name="Miyauchi S."/>
            <person name="Morin E."/>
            <person name="Drula E."/>
            <person name="Courty P.E."/>
            <person name="Chicoki N."/>
            <person name="Fauchery L."/>
            <person name="Kohler A."/>
            <person name="Kuo A."/>
            <person name="Labutti K."/>
            <person name="Pangilinan J."/>
            <person name="Lipzen A."/>
            <person name="Riley R."/>
            <person name="Andreopoulos W."/>
            <person name="He G."/>
            <person name="Johnson J."/>
            <person name="Barry K.W."/>
            <person name="Grigoriev I.V."/>
            <person name="Nagy L."/>
            <person name="Hibbett D."/>
            <person name="Henrissat B."/>
            <person name="Matheny P.B."/>
            <person name="Labbe J."/>
            <person name="Martin F."/>
        </authorList>
    </citation>
    <scope>NUCLEOTIDE SEQUENCE</scope>
    <source>
        <strain evidence="1">HHB10654</strain>
    </source>
</reference>
<name>A0ACB8SK97_9AGAM</name>
<proteinExistence type="predicted"/>
<dbReference type="Proteomes" id="UP000814140">
    <property type="component" value="Unassembled WGS sequence"/>
</dbReference>
<evidence type="ECO:0000313" key="2">
    <source>
        <dbReference type="Proteomes" id="UP000814140"/>
    </source>
</evidence>
<evidence type="ECO:0000313" key="1">
    <source>
        <dbReference type="EMBL" id="KAI0056515.1"/>
    </source>
</evidence>
<sequence length="539" mass="60341">MDFSDVLQLATRPRNVAFVLIGSFIFYALYRVILYPRFFSPLRFVPGPPIDGVILGHFYDIIHSEGGAIQGEWTKKYGPAVRAVGPVGRERLILLKPEVLHKILVTDWVDYPRPKFMRNILGLSAGYGLLTVTGNEHRQMRKAMNPAFALPNLMAQTDSYFDSIETLVKILRSQIARNTTLSHGMILPVYEWMSKVTLDIICDTAFGYHSNSLLNPNNELTEAYEDLISLQSGVNLAVLSSLVAIPGMPAFLASEMGYRYRHVFACLKLLAPVKTFIGSLHQIRRISREMLREKLADTAVDAADMATKKDIMSLLVRARKGETKGYQLSDEALVDQVLTFLGAGHETTASGLSWTLWLLANDPRAQSKLRDEVSPIFAVNGRPDYRVLKDLKMLDCVIMESLRLLPPVPMTLREAGKSDWIDGVYVPKGTLFHIPLRAINTWPEVWGPDAEHFRPERWLDLPEKYNSTFSMMSFITGPHACIGKTMSISEMKAVLAAMITNFEFAPAYAGQVAKPTSAITMKPDDNMPLLVTPIHKLVV</sequence>
<accession>A0ACB8SK97</accession>
<protein>
    <submittedName>
        <fullName evidence="1">Cytochrome P450</fullName>
    </submittedName>
</protein>
<reference evidence="1" key="2">
    <citation type="journal article" date="2022" name="New Phytol.">
        <title>Evolutionary transition to the ectomycorrhizal habit in the genomes of a hyperdiverse lineage of mushroom-forming fungi.</title>
        <authorList>
            <person name="Looney B."/>
            <person name="Miyauchi S."/>
            <person name="Morin E."/>
            <person name="Drula E."/>
            <person name="Courty P.E."/>
            <person name="Kohler A."/>
            <person name="Kuo A."/>
            <person name="LaButti K."/>
            <person name="Pangilinan J."/>
            <person name="Lipzen A."/>
            <person name="Riley R."/>
            <person name="Andreopoulos W."/>
            <person name="He G."/>
            <person name="Johnson J."/>
            <person name="Nolan M."/>
            <person name="Tritt A."/>
            <person name="Barry K.W."/>
            <person name="Grigoriev I.V."/>
            <person name="Nagy L.G."/>
            <person name="Hibbett D."/>
            <person name="Henrissat B."/>
            <person name="Matheny P.B."/>
            <person name="Labbe J."/>
            <person name="Martin F.M."/>
        </authorList>
    </citation>
    <scope>NUCLEOTIDE SEQUENCE</scope>
    <source>
        <strain evidence="1">HHB10654</strain>
    </source>
</reference>
<comment type="caution">
    <text evidence="1">The sequence shown here is derived from an EMBL/GenBank/DDBJ whole genome shotgun (WGS) entry which is preliminary data.</text>
</comment>
<gene>
    <name evidence="1" type="ORF">BV25DRAFT_1920954</name>
</gene>
<organism evidence="1 2">
    <name type="scientific">Artomyces pyxidatus</name>
    <dbReference type="NCBI Taxonomy" id="48021"/>
    <lineage>
        <taxon>Eukaryota</taxon>
        <taxon>Fungi</taxon>
        <taxon>Dikarya</taxon>
        <taxon>Basidiomycota</taxon>
        <taxon>Agaricomycotina</taxon>
        <taxon>Agaricomycetes</taxon>
        <taxon>Russulales</taxon>
        <taxon>Auriscalpiaceae</taxon>
        <taxon>Artomyces</taxon>
    </lineage>
</organism>
<keyword evidence="2" id="KW-1185">Reference proteome</keyword>